<gene>
    <name evidence="5" type="ORF">DES49_1850</name>
</gene>
<evidence type="ECO:0000259" key="4">
    <source>
        <dbReference type="Pfam" id="PF17482"/>
    </source>
</evidence>
<comment type="similarity">
    <text evidence="1">Belongs to the myoviridae tail sheath protein family.</text>
</comment>
<dbReference type="EMBL" id="SOAX01000003">
    <property type="protein sequence ID" value="TDT41748.1"/>
    <property type="molecule type" value="Genomic_DNA"/>
</dbReference>
<evidence type="ECO:0000259" key="3">
    <source>
        <dbReference type="Pfam" id="PF04984"/>
    </source>
</evidence>
<dbReference type="Pfam" id="PF04984">
    <property type="entry name" value="Phage_sheath_1"/>
    <property type="match status" value="1"/>
</dbReference>
<dbReference type="InterPro" id="IPR020287">
    <property type="entry name" value="Tail_sheath_C"/>
</dbReference>
<organism evidence="5 6">
    <name type="scientific">Halospina denitrificans</name>
    <dbReference type="NCBI Taxonomy" id="332522"/>
    <lineage>
        <taxon>Bacteria</taxon>
        <taxon>Pseudomonadati</taxon>
        <taxon>Pseudomonadota</taxon>
        <taxon>Gammaproteobacteria</taxon>
        <taxon>Halospina</taxon>
    </lineage>
</organism>
<dbReference type="InterPro" id="IPR052042">
    <property type="entry name" value="Tail_sheath_structural"/>
</dbReference>
<dbReference type="Proteomes" id="UP000295830">
    <property type="component" value="Unassembled WGS sequence"/>
</dbReference>
<dbReference type="AlphaFoldDB" id="A0A4V3EQG2"/>
<comment type="caution">
    <text evidence="5">The sequence shown here is derived from an EMBL/GenBank/DDBJ whole genome shotgun (WGS) entry which is preliminary data.</text>
</comment>
<reference evidence="5 6" key="1">
    <citation type="submission" date="2019-03" db="EMBL/GenBank/DDBJ databases">
        <title>Genomic Encyclopedia of Type Strains, Phase IV (KMG-IV): sequencing the most valuable type-strain genomes for metagenomic binning, comparative biology and taxonomic classification.</title>
        <authorList>
            <person name="Goeker M."/>
        </authorList>
    </citation>
    <scope>NUCLEOTIDE SEQUENCE [LARGE SCALE GENOMIC DNA]</scope>
    <source>
        <strain evidence="5 6">DSM 15505</strain>
    </source>
</reference>
<accession>A0A4V3EQG2</accession>
<dbReference type="RefSeq" id="WP_133736091.1">
    <property type="nucleotide sequence ID" value="NZ_SOAX01000003.1"/>
</dbReference>
<keyword evidence="6" id="KW-1185">Reference proteome</keyword>
<feature type="domain" description="Tail sheath protein subtilisin-like" evidence="3">
    <location>
        <begin position="103"/>
        <end position="282"/>
    </location>
</feature>
<evidence type="ECO:0000256" key="1">
    <source>
        <dbReference type="ARBA" id="ARBA00008005"/>
    </source>
</evidence>
<dbReference type="InterPro" id="IPR035089">
    <property type="entry name" value="Phage_sheath_subtilisin"/>
</dbReference>
<feature type="region of interest" description="Disordered" evidence="2">
    <location>
        <begin position="160"/>
        <end position="187"/>
    </location>
</feature>
<evidence type="ECO:0000256" key="2">
    <source>
        <dbReference type="SAM" id="MobiDB-lite"/>
    </source>
</evidence>
<sequence length="402" mass="43806">MPNYLTPGVYVEEVSSGARPIQPVGTSTAGFVGIAPDPSIRPHEPVAINSWSHFMRVFAPDPAKTESTHLAQGVHGFFLNGGSRCYVVNCQDENQLTGNRKGLGALETIDEIAIVAAPGFTSAAAYDAVLNHCEKMEDRVAILDGPQSVDSINNLTKVATAKATKKKDEDGESSSGDGGGLRPRNSDRGYGAVYFPWIVGRDPNNRSSLVPMPPSGHMAGIYARTDAQRGVHKAPANETVRGALNVSYRVTRQEQAELNPQGVNCIRFFPREGIRVWGARTLAPAASEWRYINVRRLFNMIKESIAESTHWVVFQPNDKDLWMGIKRDVSAFLTQIWRQGALFGSTPEEAFFVQCDAELNPPEVRDAGKVITRIGLAPVKPAEFVIFQIGQDTGGAQTEEQA</sequence>
<dbReference type="PANTHER" id="PTHR35861">
    <property type="match status" value="1"/>
</dbReference>
<proteinExistence type="inferred from homology"/>
<dbReference type="Pfam" id="PF17482">
    <property type="entry name" value="Phage_sheath_1C"/>
    <property type="match status" value="1"/>
</dbReference>
<dbReference type="Gene3D" id="3.40.50.11780">
    <property type="match status" value="1"/>
</dbReference>
<dbReference type="OrthoDB" id="9767864at2"/>
<name>A0A4V3EQG2_9GAMM</name>
<feature type="domain" description="Tail sheath protein C-terminal" evidence="4">
    <location>
        <begin position="287"/>
        <end position="389"/>
    </location>
</feature>
<dbReference type="PANTHER" id="PTHR35861:SF1">
    <property type="entry name" value="PHAGE TAIL SHEATH PROTEIN"/>
    <property type="match status" value="1"/>
</dbReference>
<evidence type="ECO:0008006" key="7">
    <source>
        <dbReference type="Google" id="ProtNLM"/>
    </source>
</evidence>
<evidence type="ECO:0000313" key="6">
    <source>
        <dbReference type="Proteomes" id="UP000295830"/>
    </source>
</evidence>
<evidence type="ECO:0000313" key="5">
    <source>
        <dbReference type="EMBL" id="TDT41748.1"/>
    </source>
</evidence>
<protein>
    <recommendedName>
        <fullName evidence="7">Tail sheath protein C-terminal domain-containing protein</fullName>
    </recommendedName>
</protein>